<protein>
    <recommendedName>
        <fullName evidence="3">FBD domain-containing protein</fullName>
    </recommendedName>
</protein>
<evidence type="ECO:0000313" key="2">
    <source>
        <dbReference type="Proteomes" id="UP001420932"/>
    </source>
</evidence>
<dbReference type="AlphaFoldDB" id="A0AAP0EFL0"/>
<proteinExistence type="predicted"/>
<comment type="caution">
    <text evidence="1">The sequence shown here is derived from an EMBL/GenBank/DDBJ whole genome shotgun (WGS) entry which is preliminary data.</text>
</comment>
<sequence>MLASFPSIEVLLLNFTHDDQNSYSGHEVKLELPPPCTLYNLKNVAARGIEGFECEHDFFAYLSDSGANLERIVMMENGHAMKHRLIQDSGKNYKYIKKKIDEVLLQLKSVENL</sequence>
<gene>
    <name evidence="1" type="ORF">Syun_027240</name>
</gene>
<evidence type="ECO:0000313" key="1">
    <source>
        <dbReference type="EMBL" id="KAK9092329.1"/>
    </source>
</evidence>
<dbReference type="EMBL" id="JBBNAF010000012">
    <property type="protein sequence ID" value="KAK9092329.1"/>
    <property type="molecule type" value="Genomic_DNA"/>
</dbReference>
<organism evidence="1 2">
    <name type="scientific">Stephania yunnanensis</name>
    <dbReference type="NCBI Taxonomy" id="152371"/>
    <lineage>
        <taxon>Eukaryota</taxon>
        <taxon>Viridiplantae</taxon>
        <taxon>Streptophyta</taxon>
        <taxon>Embryophyta</taxon>
        <taxon>Tracheophyta</taxon>
        <taxon>Spermatophyta</taxon>
        <taxon>Magnoliopsida</taxon>
        <taxon>Ranunculales</taxon>
        <taxon>Menispermaceae</taxon>
        <taxon>Menispermoideae</taxon>
        <taxon>Cissampelideae</taxon>
        <taxon>Stephania</taxon>
    </lineage>
</organism>
<evidence type="ECO:0008006" key="3">
    <source>
        <dbReference type="Google" id="ProtNLM"/>
    </source>
</evidence>
<dbReference type="Proteomes" id="UP001420932">
    <property type="component" value="Unassembled WGS sequence"/>
</dbReference>
<name>A0AAP0EFL0_9MAGN</name>
<keyword evidence="2" id="KW-1185">Reference proteome</keyword>
<accession>A0AAP0EFL0</accession>
<reference evidence="1 2" key="1">
    <citation type="submission" date="2024-01" db="EMBL/GenBank/DDBJ databases">
        <title>Genome assemblies of Stephania.</title>
        <authorList>
            <person name="Yang L."/>
        </authorList>
    </citation>
    <scope>NUCLEOTIDE SEQUENCE [LARGE SCALE GENOMIC DNA]</scope>
    <source>
        <strain evidence="1">YNDBR</strain>
        <tissue evidence="1">Leaf</tissue>
    </source>
</reference>